<dbReference type="PANTHER" id="PTHR16184:SF6">
    <property type="entry name" value="ELONGATOR COMPLEX PROTEIN 6"/>
    <property type="match status" value="1"/>
</dbReference>
<dbReference type="UniPathway" id="UPA00988"/>
<dbReference type="Gene3D" id="3.40.50.300">
    <property type="entry name" value="P-loop containing nucleotide triphosphate hydrolases"/>
    <property type="match status" value="1"/>
</dbReference>
<protein>
    <recommendedName>
        <fullName evidence="5">Elongator complex protein 6</fullName>
    </recommendedName>
</protein>
<dbReference type="VEuPathDB" id="FungiDB:CLCR_10463"/>
<evidence type="ECO:0008006" key="5">
    <source>
        <dbReference type="Google" id="ProtNLM"/>
    </source>
</evidence>
<dbReference type="GO" id="GO:0002098">
    <property type="term" value="P:tRNA wobble uridine modification"/>
    <property type="evidence" value="ECO:0007669"/>
    <property type="project" value="InterPro"/>
</dbReference>
<dbReference type="VEuPathDB" id="FungiDB:G647_00964"/>
<dbReference type="GO" id="GO:0033588">
    <property type="term" value="C:elongator holoenzyme complex"/>
    <property type="evidence" value="ECO:0007669"/>
    <property type="project" value="InterPro"/>
</dbReference>
<comment type="caution">
    <text evidence="3">The sequence shown here is derived from an EMBL/GenBank/DDBJ whole genome shotgun (WGS) entry which is preliminary data.</text>
</comment>
<dbReference type="PANTHER" id="PTHR16184">
    <property type="entry name" value="ELONGATOR COMPLEX PROTEIN 6"/>
    <property type="match status" value="1"/>
</dbReference>
<dbReference type="InterPro" id="IPR027417">
    <property type="entry name" value="P-loop_NTPase"/>
</dbReference>
<evidence type="ECO:0000256" key="2">
    <source>
        <dbReference type="ARBA" id="ARBA00008837"/>
    </source>
</evidence>
<name>A0A1C1D039_9EURO</name>
<evidence type="ECO:0000313" key="3">
    <source>
        <dbReference type="EMBL" id="OCT54066.1"/>
    </source>
</evidence>
<comment type="similarity">
    <text evidence="2">Belongs to the ELP6 family.</text>
</comment>
<keyword evidence="4" id="KW-1185">Reference proteome</keyword>
<accession>A0A1C1D039</accession>
<dbReference type="Proteomes" id="UP000094526">
    <property type="component" value="Unassembled WGS sequence"/>
</dbReference>
<sequence>MPPAIPPPLVSYLDSSLASLHGQTLVTSVLGTPSPWLLLRFVYAAIYGTGDDPEARQVGTGPDEVRLGERPVVFVSLLRPLSLWLEMGKKMGLDFQALIRSKKVVYVDGLADGSSPAGPGDSSILPTTRLKALTLNELRHSMDVVFKSSFTATTASSSSSSTGTADAKPLILLDGIDFLLACQPSMSTLSLQALLSTLQMQSHALVLTCNADAPLLQTNMSGSHDDGTPLERNHAHFLTSMAHRSRWVFQLRGLDTGSAKDVSGVIRVSKGGDGGDDESELSNPSRIKALPDAEWLYQLKGDGSVRVWGRGE</sequence>
<dbReference type="OrthoDB" id="9995306at2759"/>
<reference evidence="4" key="1">
    <citation type="submission" date="2015-07" db="EMBL/GenBank/DDBJ databases">
        <authorList>
            <person name="Teixeira M.M."/>
            <person name="Souza R.C."/>
            <person name="Almeida L.G."/>
            <person name="Vicente V.A."/>
            <person name="de Hoog S."/>
            <person name="Bocca A.L."/>
            <person name="de Almeida S.R."/>
            <person name="Vasconcelos A.T."/>
            <person name="Felipe M.S."/>
        </authorList>
    </citation>
    <scope>NUCLEOTIDE SEQUENCE [LARGE SCALE GENOMIC DNA]</scope>
    <source>
        <strain evidence="4">KSF</strain>
    </source>
</reference>
<dbReference type="STRING" id="86049.A0A1C1D039"/>
<dbReference type="Pfam" id="PF09807">
    <property type="entry name" value="ELP6"/>
    <property type="match status" value="1"/>
</dbReference>
<dbReference type="CDD" id="cd19495">
    <property type="entry name" value="Elp6"/>
    <property type="match status" value="1"/>
</dbReference>
<organism evidence="3 4">
    <name type="scientific">Cladophialophora carrionii</name>
    <dbReference type="NCBI Taxonomy" id="86049"/>
    <lineage>
        <taxon>Eukaryota</taxon>
        <taxon>Fungi</taxon>
        <taxon>Dikarya</taxon>
        <taxon>Ascomycota</taxon>
        <taxon>Pezizomycotina</taxon>
        <taxon>Eurotiomycetes</taxon>
        <taxon>Chaetothyriomycetidae</taxon>
        <taxon>Chaetothyriales</taxon>
        <taxon>Herpotrichiellaceae</taxon>
        <taxon>Cladophialophora</taxon>
    </lineage>
</organism>
<dbReference type="AlphaFoldDB" id="A0A1C1D039"/>
<evidence type="ECO:0000313" key="4">
    <source>
        <dbReference type="Proteomes" id="UP000094526"/>
    </source>
</evidence>
<proteinExistence type="inferred from homology"/>
<dbReference type="InterPro" id="IPR018627">
    <property type="entry name" value="ELP6"/>
</dbReference>
<evidence type="ECO:0000256" key="1">
    <source>
        <dbReference type="ARBA" id="ARBA00005043"/>
    </source>
</evidence>
<dbReference type="EMBL" id="LGRB01000008">
    <property type="protein sequence ID" value="OCT54066.1"/>
    <property type="molecule type" value="Genomic_DNA"/>
</dbReference>
<comment type="pathway">
    <text evidence="1">tRNA modification; 5-methoxycarbonylmethyl-2-thiouridine-tRNA biosynthesis.</text>
</comment>
<gene>
    <name evidence="3" type="ORF">CLCR_10463</name>
</gene>